<dbReference type="Pfam" id="PF08308">
    <property type="entry name" value="PEGA"/>
    <property type="match status" value="2"/>
</dbReference>
<evidence type="ECO:0000259" key="3">
    <source>
        <dbReference type="Pfam" id="PF14326"/>
    </source>
</evidence>
<feature type="domain" description="PEGA" evidence="2">
    <location>
        <begin position="201"/>
        <end position="265"/>
    </location>
</feature>
<gene>
    <name evidence="4" type="ORF">ABOD76_13455</name>
</gene>
<dbReference type="InterPro" id="IPR025493">
    <property type="entry name" value="DUF4384"/>
</dbReference>
<evidence type="ECO:0000313" key="4">
    <source>
        <dbReference type="EMBL" id="XBV84447.1"/>
    </source>
</evidence>
<protein>
    <submittedName>
        <fullName evidence="4">DUF4384 domain-containing protein</fullName>
    </submittedName>
</protein>
<dbReference type="Pfam" id="PF14326">
    <property type="entry name" value="DUF4384"/>
    <property type="match status" value="1"/>
</dbReference>
<dbReference type="InterPro" id="IPR013229">
    <property type="entry name" value="PEGA"/>
</dbReference>
<reference evidence="4" key="1">
    <citation type="submission" date="2024-06" db="EMBL/GenBank/DDBJ databases">
        <title>Draft Genome Sequence of Deinococcus sonorensis Type Strain KR-87, a Biofilm Producing Representative of the Genus Deinococcus.</title>
        <authorList>
            <person name="Boren L.S."/>
            <person name="Grosso R.A."/>
            <person name="Hugenberg-Cox A.N."/>
            <person name="Hill J.T.E."/>
            <person name="Albert C.M."/>
            <person name="Tuohy J.M."/>
        </authorList>
    </citation>
    <scope>NUCLEOTIDE SEQUENCE</scope>
    <source>
        <strain evidence="4">KR-87</strain>
    </source>
</reference>
<feature type="chain" id="PRO_5043369550" evidence="1">
    <location>
        <begin position="23"/>
        <end position="350"/>
    </location>
</feature>
<sequence length="350" mass="36479">MKKLLTLSTALSAALIPGVAAAAPKISAQSIIVNPAPSNLVVRVYVDRDTSGQQTPDYQVGDPIKITTVVNQDAYVYLFNLDGTGKVTQILPNKFASGGNFLKANTSKTFPAAGDNFTFTVDEPAGLNKVLAVASKTQLNLSQITEFQASQNGGQLAAGKVEGQQQLAQALSIVVNPLPQNSWVTDTALFNVAPAQAVTTGSLFVGSSVAGSIVYLNGRQVGAANTTYTNLQPGTYQLRVATPGYSDFVSNISVRSGALVNVNVEPTAVAAPAPVQPVRPARATLTLRSSVTGAVVYLDGRQVGTIQNGGLNITTTLGSHEVVVIAPGYRTFSNVYNVTQSGTITINPTR</sequence>
<feature type="domain" description="PEGA" evidence="2">
    <location>
        <begin position="283"/>
        <end position="347"/>
    </location>
</feature>
<dbReference type="RefSeq" id="WP_350242484.1">
    <property type="nucleotide sequence ID" value="NZ_CP158299.1"/>
</dbReference>
<dbReference type="PANTHER" id="PTHR36194">
    <property type="entry name" value="S-LAYER-LIKE PROTEIN"/>
    <property type="match status" value="1"/>
</dbReference>
<evidence type="ECO:0000256" key="1">
    <source>
        <dbReference type="SAM" id="SignalP"/>
    </source>
</evidence>
<accession>A0AAU7U8C1</accession>
<keyword evidence="1" id="KW-0732">Signal</keyword>
<dbReference type="EMBL" id="CP158299">
    <property type="protein sequence ID" value="XBV84447.1"/>
    <property type="molecule type" value="Genomic_DNA"/>
</dbReference>
<organism evidence="4">
    <name type="scientific">Deinococcus sonorensis KR-87</name>
    <dbReference type="NCBI Taxonomy" id="694439"/>
    <lineage>
        <taxon>Bacteria</taxon>
        <taxon>Thermotogati</taxon>
        <taxon>Deinococcota</taxon>
        <taxon>Deinococci</taxon>
        <taxon>Deinococcales</taxon>
        <taxon>Deinococcaceae</taxon>
        <taxon>Deinococcus</taxon>
    </lineage>
</organism>
<dbReference type="PANTHER" id="PTHR36194:SF1">
    <property type="entry name" value="S-LAYER-LIKE PROTEIN"/>
    <property type="match status" value="1"/>
</dbReference>
<dbReference type="AlphaFoldDB" id="A0AAU7U8C1"/>
<name>A0AAU7U8C1_9DEIO</name>
<feature type="signal peptide" evidence="1">
    <location>
        <begin position="1"/>
        <end position="22"/>
    </location>
</feature>
<dbReference type="KEGG" id="dsc:ABOD76_13455"/>
<evidence type="ECO:0000259" key="2">
    <source>
        <dbReference type="Pfam" id="PF08308"/>
    </source>
</evidence>
<proteinExistence type="predicted"/>
<feature type="domain" description="DUF4384" evidence="3">
    <location>
        <begin position="58"/>
        <end position="137"/>
    </location>
</feature>